<evidence type="ECO:0000313" key="2">
    <source>
        <dbReference type="Proteomes" id="UP000320231"/>
    </source>
</evidence>
<gene>
    <name evidence="1" type="ORF">HSBAA_30290</name>
</gene>
<name>A0A455U911_9GAMM</name>
<protein>
    <submittedName>
        <fullName evidence="1">Uncharacterized protein</fullName>
    </submittedName>
</protein>
<reference evidence="1 2" key="1">
    <citation type="journal article" date="2019" name="Microbiol. Resour. Announc.">
        <title>Complete Genome Sequence of Halomonas sulfidaeris Strain Esulfide1 Isolated from a Metal Sulfide Rock at a Depth of 2,200 Meters, Obtained Using Nanopore Sequencing.</title>
        <authorList>
            <person name="Saito M."/>
            <person name="Nishigata A."/>
            <person name="Galipon J."/>
            <person name="Arakawa K."/>
        </authorList>
    </citation>
    <scope>NUCLEOTIDE SEQUENCE [LARGE SCALE GENOMIC DNA]</scope>
    <source>
        <strain evidence="1 2">ATCC BAA-803</strain>
    </source>
</reference>
<sequence length="88" mass="10107">MKRREEIKPCQDVRNQKHNESQALLNNSVYAVKGSKRRRGSKKAEIRGNAKQTKQTRVAIENGLKMAQIEAYAKEHNVTIAQAMIHFM</sequence>
<organism evidence="1 2">
    <name type="scientific">Vreelandella sulfidaeris</name>
    <dbReference type="NCBI Taxonomy" id="115553"/>
    <lineage>
        <taxon>Bacteria</taxon>
        <taxon>Pseudomonadati</taxon>
        <taxon>Pseudomonadota</taxon>
        <taxon>Gammaproteobacteria</taxon>
        <taxon>Oceanospirillales</taxon>
        <taxon>Halomonadaceae</taxon>
        <taxon>Vreelandella</taxon>
    </lineage>
</organism>
<accession>A0A455U911</accession>
<evidence type="ECO:0000313" key="1">
    <source>
        <dbReference type="EMBL" id="BBI61723.1"/>
    </source>
</evidence>
<dbReference type="EMBL" id="AP019514">
    <property type="protein sequence ID" value="BBI61723.1"/>
    <property type="molecule type" value="Genomic_DNA"/>
</dbReference>
<dbReference type="KEGG" id="hsr:HSBAA_30290"/>
<dbReference type="Proteomes" id="UP000320231">
    <property type="component" value="Chromosome"/>
</dbReference>
<dbReference type="AlphaFoldDB" id="A0A455U911"/>
<proteinExistence type="predicted"/>